<evidence type="ECO:0000313" key="2">
    <source>
        <dbReference type="Proteomes" id="UP000252985"/>
    </source>
</evidence>
<dbReference type="AlphaFoldDB" id="A0A345E8I0"/>
<dbReference type="KEGG" id="haq:DU484_00825"/>
<protein>
    <submittedName>
        <fullName evidence="1">DUF1810 domain-containing protein</fullName>
    </submittedName>
</protein>
<dbReference type="InterPro" id="IPR014937">
    <property type="entry name" value="DUF1810"/>
</dbReference>
<dbReference type="InterPro" id="IPR036287">
    <property type="entry name" value="Rv1873-like_sf"/>
</dbReference>
<proteinExistence type="predicted"/>
<dbReference type="GeneID" id="37285477"/>
<dbReference type="Pfam" id="PF08837">
    <property type="entry name" value="DUF1810"/>
    <property type="match status" value="1"/>
</dbReference>
<keyword evidence="1" id="KW-0614">Plasmid</keyword>
<dbReference type="RefSeq" id="WP_114604826.1">
    <property type="nucleotide sequence ID" value="NZ_CP031147.1"/>
</dbReference>
<dbReference type="Proteomes" id="UP000252985">
    <property type="component" value="Plasmid pCBA1112-01"/>
</dbReference>
<accession>A0A345E8I0</accession>
<sequence length="145" mass="16732">MTDSSNPYDLQRFVEAQDPVIKDVKKELRSGRKRTHWMWFVFPQMEGLGRSRKAQRYAISSRDEAQAYLAHPILGPRLRECTELVNAIEGRSANEIFGSPDDLKFRSSMTLFDTVADESTPFRIALEQYYDNEPDPKTLELLESA</sequence>
<dbReference type="EMBL" id="CP031147">
    <property type="protein sequence ID" value="AXG08502.1"/>
    <property type="molecule type" value="Genomic_DNA"/>
</dbReference>
<evidence type="ECO:0000313" key="1">
    <source>
        <dbReference type="EMBL" id="AXG08502.1"/>
    </source>
</evidence>
<organism evidence="1 2">
    <name type="scientific">Haloplanus rubicundus</name>
    <dbReference type="NCBI Taxonomy" id="1547898"/>
    <lineage>
        <taxon>Archaea</taxon>
        <taxon>Methanobacteriati</taxon>
        <taxon>Methanobacteriota</taxon>
        <taxon>Stenosarchaea group</taxon>
        <taxon>Halobacteria</taxon>
        <taxon>Halobacteriales</taxon>
        <taxon>Haloferacaceae</taxon>
        <taxon>Haloplanus</taxon>
    </lineage>
</organism>
<name>A0A345E8I0_9EURY</name>
<dbReference type="SUPFAM" id="SSF140736">
    <property type="entry name" value="Rv1873-like"/>
    <property type="match status" value="1"/>
</dbReference>
<geneLocation type="plasmid" evidence="2">
    <name>pcba1112-01</name>
</geneLocation>
<dbReference type="PIRSF" id="PIRSF008546">
    <property type="entry name" value="UCP008546"/>
    <property type="match status" value="1"/>
</dbReference>
<dbReference type="Gene3D" id="1.25.40.380">
    <property type="entry name" value="Protein of unknown function DUF1810"/>
    <property type="match status" value="1"/>
</dbReference>
<reference evidence="1 2" key="1">
    <citation type="submission" date="2018-07" db="EMBL/GenBank/DDBJ databases">
        <title>Genome sequences of Haloplanus sp. CBA1112.</title>
        <authorList>
            <person name="Kim Y.B."/>
            <person name="Roh S.W."/>
        </authorList>
    </citation>
    <scope>NUCLEOTIDE SEQUENCE [LARGE SCALE GENOMIC DNA]</scope>
    <source>
        <strain evidence="1 2">CBA1112</strain>
        <plasmid evidence="2">pcba1112-01</plasmid>
    </source>
</reference>
<gene>
    <name evidence="1" type="ORF">DU484_00825</name>
</gene>